<dbReference type="NCBIfam" id="TIGR00229">
    <property type="entry name" value="sensory_box"/>
    <property type="match status" value="2"/>
</dbReference>
<accession>A0A9X3IJ75</accession>
<keyword evidence="4" id="KW-0597">Phosphoprotein</keyword>
<dbReference type="CDD" id="cd00130">
    <property type="entry name" value="PAS"/>
    <property type="match status" value="2"/>
</dbReference>
<evidence type="ECO:0000256" key="1">
    <source>
        <dbReference type="ARBA" id="ARBA00000085"/>
    </source>
</evidence>
<dbReference type="EC" id="2.7.13.3" evidence="2"/>
<evidence type="ECO:0000256" key="7">
    <source>
        <dbReference type="ARBA" id="ARBA00022679"/>
    </source>
</evidence>
<keyword evidence="16" id="KW-1185">Reference proteome</keyword>
<dbReference type="InterPro" id="IPR013656">
    <property type="entry name" value="PAS_4"/>
</dbReference>
<dbReference type="InterPro" id="IPR035965">
    <property type="entry name" value="PAS-like_dom_sf"/>
</dbReference>
<protein>
    <recommendedName>
        <fullName evidence="3">Blue-light-activated histidine kinase</fullName>
        <ecNumber evidence="2">2.7.13.3</ecNumber>
    </recommendedName>
</protein>
<keyword evidence="9" id="KW-0547">Nucleotide-binding</keyword>
<evidence type="ECO:0000256" key="2">
    <source>
        <dbReference type="ARBA" id="ARBA00012438"/>
    </source>
</evidence>
<evidence type="ECO:0000256" key="10">
    <source>
        <dbReference type="ARBA" id="ARBA00022777"/>
    </source>
</evidence>
<evidence type="ECO:0000256" key="9">
    <source>
        <dbReference type="ARBA" id="ARBA00022741"/>
    </source>
</evidence>
<evidence type="ECO:0000259" key="14">
    <source>
        <dbReference type="PROSITE" id="PS50113"/>
    </source>
</evidence>
<name>A0A9X3IJ75_9HYPH</name>
<keyword evidence="13" id="KW-1133">Transmembrane helix</keyword>
<keyword evidence="7" id="KW-0808">Transferase</keyword>
<dbReference type="PROSITE" id="PS50113">
    <property type="entry name" value="PAC"/>
    <property type="match status" value="2"/>
</dbReference>
<dbReference type="RefSeq" id="WP_266337215.1">
    <property type="nucleotide sequence ID" value="NZ_JAPKNK010000001.1"/>
</dbReference>
<dbReference type="EMBL" id="JAPKNK010000001">
    <property type="protein sequence ID" value="MCX5568264.1"/>
    <property type="molecule type" value="Genomic_DNA"/>
</dbReference>
<dbReference type="PANTHER" id="PTHR41523">
    <property type="entry name" value="TWO-COMPONENT SYSTEM SENSOR PROTEIN"/>
    <property type="match status" value="1"/>
</dbReference>
<feature type="transmembrane region" description="Helical" evidence="13">
    <location>
        <begin position="56"/>
        <end position="78"/>
    </location>
</feature>
<evidence type="ECO:0000256" key="3">
    <source>
        <dbReference type="ARBA" id="ARBA00021740"/>
    </source>
</evidence>
<reference evidence="15" key="1">
    <citation type="submission" date="2022-11" db="EMBL/GenBank/DDBJ databases">
        <title>Biodiversity and phylogenetic relationships of bacteria.</title>
        <authorList>
            <person name="Machado R.A.R."/>
            <person name="Bhat A."/>
            <person name="Loulou A."/>
            <person name="Kallel S."/>
        </authorList>
    </citation>
    <scope>NUCLEOTIDE SEQUENCE</scope>
    <source>
        <strain evidence="15">K-TC2</strain>
    </source>
</reference>
<dbReference type="SMART" id="SM00911">
    <property type="entry name" value="HWE_HK"/>
    <property type="match status" value="1"/>
</dbReference>
<evidence type="ECO:0000256" key="6">
    <source>
        <dbReference type="ARBA" id="ARBA00022643"/>
    </source>
</evidence>
<comment type="catalytic activity">
    <reaction evidence="1">
        <text>ATP + protein L-histidine = ADP + protein N-phospho-L-histidine.</text>
        <dbReference type="EC" id="2.7.13.3"/>
    </reaction>
</comment>
<keyword evidence="10" id="KW-0418">Kinase</keyword>
<dbReference type="InterPro" id="IPR000014">
    <property type="entry name" value="PAS"/>
</dbReference>
<proteinExistence type="predicted"/>
<keyword evidence="5" id="KW-0285">Flavoprotein</keyword>
<feature type="transmembrane region" description="Helical" evidence="13">
    <location>
        <begin position="22"/>
        <end position="44"/>
    </location>
</feature>
<dbReference type="Pfam" id="PF07536">
    <property type="entry name" value="HWE_HK"/>
    <property type="match status" value="1"/>
</dbReference>
<comment type="caution">
    <text evidence="15">The sequence shown here is derived from an EMBL/GenBank/DDBJ whole genome shotgun (WGS) entry which is preliminary data.</text>
</comment>
<dbReference type="Gene3D" id="3.30.450.20">
    <property type="entry name" value="PAS domain"/>
    <property type="match status" value="2"/>
</dbReference>
<dbReference type="PANTHER" id="PTHR41523:SF7">
    <property type="entry name" value="HISTIDINE KINASE"/>
    <property type="match status" value="1"/>
</dbReference>
<feature type="domain" description="PAC" evidence="14">
    <location>
        <begin position="359"/>
        <end position="412"/>
    </location>
</feature>
<dbReference type="Gene3D" id="3.30.565.10">
    <property type="entry name" value="Histidine kinase-like ATPase, C-terminal domain"/>
    <property type="match status" value="1"/>
</dbReference>
<dbReference type="Pfam" id="PF08448">
    <property type="entry name" value="PAS_4"/>
    <property type="match status" value="2"/>
</dbReference>
<dbReference type="GO" id="GO:0005524">
    <property type="term" value="F:ATP binding"/>
    <property type="evidence" value="ECO:0007669"/>
    <property type="project" value="UniProtKB-KW"/>
</dbReference>
<gene>
    <name evidence="15" type="ORF">OSH07_03560</name>
</gene>
<keyword evidence="6" id="KW-0288">FMN</keyword>
<keyword evidence="12" id="KW-0843">Virulence</keyword>
<evidence type="ECO:0000256" key="12">
    <source>
        <dbReference type="ARBA" id="ARBA00023026"/>
    </source>
</evidence>
<dbReference type="Proteomes" id="UP001144805">
    <property type="component" value="Unassembled WGS sequence"/>
</dbReference>
<evidence type="ECO:0000256" key="13">
    <source>
        <dbReference type="SAM" id="Phobius"/>
    </source>
</evidence>
<sequence>MDWLLNVLSQGADVMGDDLLRALPRLVVSVSTFAIAVAALSFLWQRRDLPAVYRRVALALVLLLLGIAVSFAMAAMQIMQPSSYARLIEAVAALSAVVAVFLIRFVLPELLALPSPRLLERNNRHLKSEIDAHIDTMRELTDIRSDLEEKVRVRTRELTAAKQRFEAALTGSDIAVFSQDTNLIFTWAYDPRRGLTAEEVVGKTDADLFPTDVAPAVTEAKRNVVANGKGTSMNVVVKAADGASQYLRLSIEPLRDSAGEIVGLTSAVVDLTERHDYETRLSALTSGLAQANARFDMALRGSPIMVFSHDRELRYNWVYNPAAGLSGDEMLGRTDEEFWQDETRLPIVIMKKAAIASGEAQHGEIVMTLDGDRRFFQLRLEPILGADRAVQGLAGVAVDVTESHRQEEHLRLVMRELTHRSKNLLAVIQAMARQTAARSDDLQTFVSRFSARLQAMAASHDLLVAREWHGAILRDLVNAQLGQAIDPGSDQLRIDGPTLSLRPDAAQNIGLALHELTTNAAKYGALSVPGGQIALNWGIRDGDRLHLHWAETNGPPVQLPERTGFGITLLERGVGQALDGTVTLNFMPGGLVCEIDIPLSHALD</sequence>
<dbReference type="GO" id="GO:0004673">
    <property type="term" value="F:protein histidine kinase activity"/>
    <property type="evidence" value="ECO:0007669"/>
    <property type="project" value="UniProtKB-EC"/>
</dbReference>
<evidence type="ECO:0000256" key="8">
    <source>
        <dbReference type="ARBA" id="ARBA00022737"/>
    </source>
</evidence>
<dbReference type="InterPro" id="IPR036890">
    <property type="entry name" value="HATPase_C_sf"/>
</dbReference>
<dbReference type="AlphaFoldDB" id="A0A9X3IJ75"/>
<dbReference type="InterPro" id="IPR000700">
    <property type="entry name" value="PAS-assoc_C"/>
</dbReference>
<evidence type="ECO:0000256" key="11">
    <source>
        <dbReference type="ARBA" id="ARBA00022840"/>
    </source>
</evidence>
<feature type="domain" description="PAC" evidence="14">
    <location>
        <begin position="231"/>
        <end position="283"/>
    </location>
</feature>
<evidence type="ECO:0000256" key="4">
    <source>
        <dbReference type="ARBA" id="ARBA00022553"/>
    </source>
</evidence>
<dbReference type="SUPFAM" id="SSF55785">
    <property type="entry name" value="PYP-like sensor domain (PAS domain)"/>
    <property type="match status" value="2"/>
</dbReference>
<keyword evidence="13" id="KW-0472">Membrane</keyword>
<evidence type="ECO:0000256" key="5">
    <source>
        <dbReference type="ARBA" id="ARBA00022630"/>
    </source>
</evidence>
<keyword evidence="11" id="KW-0067">ATP-binding</keyword>
<evidence type="ECO:0000313" key="16">
    <source>
        <dbReference type="Proteomes" id="UP001144805"/>
    </source>
</evidence>
<keyword evidence="13" id="KW-0812">Transmembrane</keyword>
<organism evidence="15 16">
    <name type="scientific">Kaistia nematophila</name>
    <dbReference type="NCBI Taxonomy" id="2994654"/>
    <lineage>
        <taxon>Bacteria</taxon>
        <taxon>Pseudomonadati</taxon>
        <taxon>Pseudomonadota</taxon>
        <taxon>Alphaproteobacteria</taxon>
        <taxon>Hyphomicrobiales</taxon>
        <taxon>Kaistiaceae</taxon>
        <taxon>Kaistia</taxon>
    </lineage>
</organism>
<evidence type="ECO:0000313" key="15">
    <source>
        <dbReference type="EMBL" id="MCX5568264.1"/>
    </source>
</evidence>
<keyword evidence="8" id="KW-0677">Repeat</keyword>
<dbReference type="InterPro" id="IPR011102">
    <property type="entry name" value="Sig_transdc_His_kinase_HWE"/>
</dbReference>